<dbReference type="PROSITE" id="PS50109">
    <property type="entry name" value="HIS_KIN"/>
    <property type="match status" value="1"/>
</dbReference>
<dbReference type="EC" id="2.7.13.3" evidence="2"/>
<dbReference type="Pfam" id="PF07730">
    <property type="entry name" value="HisKA_3"/>
    <property type="match status" value="1"/>
</dbReference>
<dbReference type="EMBL" id="QKTW01000022">
    <property type="protein sequence ID" value="PZF71786.1"/>
    <property type="molecule type" value="Genomic_DNA"/>
</dbReference>
<comment type="catalytic activity">
    <reaction evidence="1">
        <text>ATP + protein L-histidine = ADP + protein N-phospho-L-histidine.</text>
        <dbReference type="EC" id="2.7.13.3"/>
    </reaction>
</comment>
<comment type="caution">
    <text evidence="10">The sequence shown here is derived from an EMBL/GenBank/DDBJ whole genome shotgun (WGS) entry which is preliminary data.</text>
</comment>
<dbReference type="InterPro" id="IPR050482">
    <property type="entry name" value="Sensor_HK_TwoCompSys"/>
</dbReference>
<proteinExistence type="predicted"/>
<dbReference type="SMART" id="SM00028">
    <property type="entry name" value="TPR"/>
    <property type="match status" value="2"/>
</dbReference>
<dbReference type="SMART" id="SM00387">
    <property type="entry name" value="HATPase_c"/>
    <property type="match status" value="1"/>
</dbReference>
<dbReference type="PANTHER" id="PTHR24421:SF10">
    <property type="entry name" value="NITRATE_NITRITE SENSOR PROTEIN NARQ"/>
    <property type="match status" value="1"/>
</dbReference>
<organism evidence="10 11">
    <name type="scientific">Taibaiella soli</name>
    <dbReference type="NCBI Taxonomy" id="1649169"/>
    <lineage>
        <taxon>Bacteria</taxon>
        <taxon>Pseudomonadati</taxon>
        <taxon>Bacteroidota</taxon>
        <taxon>Chitinophagia</taxon>
        <taxon>Chitinophagales</taxon>
        <taxon>Chitinophagaceae</taxon>
        <taxon>Taibaiella</taxon>
    </lineage>
</organism>
<dbReference type="InterPro" id="IPR019734">
    <property type="entry name" value="TPR_rpt"/>
</dbReference>
<dbReference type="AlphaFoldDB" id="A0A2W2BDW9"/>
<dbReference type="SUPFAM" id="SSF55874">
    <property type="entry name" value="ATPase domain of HSP90 chaperone/DNA topoisomerase II/histidine kinase"/>
    <property type="match status" value="1"/>
</dbReference>
<dbReference type="InterPro" id="IPR005467">
    <property type="entry name" value="His_kinase_dom"/>
</dbReference>
<keyword evidence="11" id="KW-1185">Reference proteome</keyword>
<evidence type="ECO:0000259" key="9">
    <source>
        <dbReference type="PROSITE" id="PS50109"/>
    </source>
</evidence>
<name>A0A2W2BDW9_9BACT</name>
<gene>
    <name evidence="10" type="ORF">DN068_17120</name>
</gene>
<sequence>MSFPNKLLHKGRPTYMSYLLLTLLYILFSCKGFSQQQLPLDEQHFTDSLGNILQSKTSDSSKAMANYLLSEYYKFKDTAKSKTYLTQGQQLSQNYPYLKALYHFYEGQYYYNWNTAKASVSFLKAAELLSSFHDKAAASARASSWFDYALMNKNEKGYEFVVDIILNRSLPIVTASGDSAMLAHYYSQLATLFMSNYQFAKAEEYNNKAISLLENTHSTSSTLLFAYLGGVSIYMYQAKSDPAKILLDKAKALLEPFPESANYPLYYYNEALYYTGKQDFDKALTAVDKGTVLAKKYNQTQIYQQFYFRKYNIYSISEQYAKAKEVLNAVINEGQLMANINDRATIYSEMAKTNEALHDYKEAYSWLSKYRAATDSIQNNQTKVKISELEARYNASEKQHKIDILQSQNNEAALKSKNDQLYKWALGLGCLTLLIISGAIAVSARNNKKLATQKEINYQQELKDLEQKHQLKITKAMLDGEEQERERVARDLHDGLGGMLAGVKMGLSGWANNNTDIMHDGDLNRIIRQLDSSVGELRRIARNMMPETLLKFGLEVALKDLCAFYNRDDLYIEFQPFSIEPGIALSVQLNIYRIVQELLSNAIKHSGAANIVLQCSQNNGQFFITVEDDGVGFDIATLTDKKGMGLDNLKNRIEFLKGKFEILSTRNEGTTINIELNTNANG</sequence>
<evidence type="ECO:0000256" key="8">
    <source>
        <dbReference type="ARBA" id="ARBA00023012"/>
    </source>
</evidence>
<dbReference type="CDD" id="cd16917">
    <property type="entry name" value="HATPase_UhpB-NarQ-NarX-like"/>
    <property type="match status" value="1"/>
</dbReference>
<keyword evidence="5" id="KW-0547">Nucleotide-binding</keyword>
<keyword evidence="7" id="KW-0067">ATP-binding</keyword>
<evidence type="ECO:0000313" key="11">
    <source>
        <dbReference type="Proteomes" id="UP000248745"/>
    </source>
</evidence>
<evidence type="ECO:0000256" key="4">
    <source>
        <dbReference type="ARBA" id="ARBA00022679"/>
    </source>
</evidence>
<evidence type="ECO:0000256" key="5">
    <source>
        <dbReference type="ARBA" id="ARBA00022741"/>
    </source>
</evidence>
<evidence type="ECO:0000256" key="6">
    <source>
        <dbReference type="ARBA" id="ARBA00022777"/>
    </source>
</evidence>
<evidence type="ECO:0000256" key="3">
    <source>
        <dbReference type="ARBA" id="ARBA00022553"/>
    </source>
</evidence>
<dbReference type="PROSITE" id="PS51257">
    <property type="entry name" value="PROKAR_LIPOPROTEIN"/>
    <property type="match status" value="1"/>
</dbReference>
<dbReference type="GO" id="GO:0005524">
    <property type="term" value="F:ATP binding"/>
    <property type="evidence" value="ECO:0007669"/>
    <property type="project" value="UniProtKB-KW"/>
</dbReference>
<dbReference type="Pfam" id="PF02518">
    <property type="entry name" value="HATPase_c"/>
    <property type="match status" value="1"/>
</dbReference>
<evidence type="ECO:0000313" key="10">
    <source>
        <dbReference type="EMBL" id="PZF71786.1"/>
    </source>
</evidence>
<dbReference type="InterPro" id="IPR003594">
    <property type="entry name" value="HATPase_dom"/>
</dbReference>
<evidence type="ECO:0000256" key="1">
    <source>
        <dbReference type="ARBA" id="ARBA00000085"/>
    </source>
</evidence>
<keyword evidence="8" id="KW-0902">Two-component regulatory system</keyword>
<dbReference type="InterPro" id="IPR011990">
    <property type="entry name" value="TPR-like_helical_dom_sf"/>
</dbReference>
<dbReference type="Gene3D" id="1.20.5.1930">
    <property type="match status" value="1"/>
</dbReference>
<reference evidence="10 11" key="1">
    <citation type="submission" date="2018-06" db="EMBL/GenBank/DDBJ databases">
        <title>Mucibacter soli gen. nov., sp. nov., a new member of the family Chitinophagaceae producing mucin.</title>
        <authorList>
            <person name="Kim M.-K."/>
            <person name="Park S."/>
            <person name="Kim T.-S."/>
            <person name="Joung Y."/>
            <person name="Han J.-H."/>
            <person name="Kim S.B."/>
        </authorList>
    </citation>
    <scope>NUCLEOTIDE SEQUENCE [LARGE SCALE GENOMIC DNA]</scope>
    <source>
        <strain evidence="10 11">R1-15</strain>
    </source>
</reference>
<keyword evidence="4" id="KW-0808">Transferase</keyword>
<protein>
    <recommendedName>
        <fullName evidence="2">histidine kinase</fullName>
        <ecNumber evidence="2">2.7.13.3</ecNumber>
    </recommendedName>
</protein>
<dbReference type="OrthoDB" id="617348at2"/>
<evidence type="ECO:0000256" key="2">
    <source>
        <dbReference type="ARBA" id="ARBA00012438"/>
    </source>
</evidence>
<dbReference type="SUPFAM" id="SSF81901">
    <property type="entry name" value="HCP-like"/>
    <property type="match status" value="1"/>
</dbReference>
<dbReference type="InterPro" id="IPR036890">
    <property type="entry name" value="HATPase_C_sf"/>
</dbReference>
<feature type="domain" description="Histidine kinase" evidence="9">
    <location>
        <begin position="487"/>
        <end position="680"/>
    </location>
</feature>
<dbReference type="GO" id="GO:0000155">
    <property type="term" value="F:phosphorelay sensor kinase activity"/>
    <property type="evidence" value="ECO:0007669"/>
    <property type="project" value="InterPro"/>
</dbReference>
<dbReference type="Gene3D" id="3.30.565.10">
    <property type="entry name" value="Histidine kinase-like ATPase, C-terminal domain"/>
    <property type="match status" value="1"/>
</dbReference>
<dbReference type="GO" id="GO:0046983">
    <property type="term" value="F:protein dimerization activity"/>
    <property type="evidence" value="ECO:0007669"/>
    <property type="project" value="InterPro"/>
</dbReference>
<keyword evidence="3" id="KW-0597">Phosphoprotein</keyword>
<dbReference type="InterPro" id="IPR011712">
    <property type="entry name" value="Sig_transdc_His_kin_sub3_dim/P"/>
</dbReference>
<dbReference type="PANTHER" id="PTHR24421">
    <property type="entry name" value="NITRATE/NITRITE SENSOR PROTEIN NARX-RELATED"/>
    <property type="match status" value="1"/>
</dbReference>
<accession>A0A2W2BDW9</accession>
<dbReference type="GO" id="GO:0016020">
    <property type="term" value="C:membrane"/>
    <property type="evidence" value="ECO:0007669"/>
    <property type="project" value="InterPro"/>
</dbReference>
<dbReference type="Gene3D" id="1.25.40.10">
    <property type="entry name" value="Tetratricopeptide repeat domain"/>
    <property type="match status" value="1"/>
</dbReference>
<dbReference type="Proteomes" id="UP000248745">
    <property type="component" value="Unassembled WGS sequence"/>
</dbReference>
<evidence type="ECO:0000256" key="7">
    <source>
        <dbReference type="ARBA" id="ARBA00022840"/>
    </source>
</evidence>
<keyword evidence="6 10" id="KW-0418">Kinase</keyword>